<reference evidence="1" key="1">
    <citation type="journal article" date="2014" name="Front. Microbiol.">
        <title>High frequency of phylogenetically diverse reductive dehalogenase-homologous genes in deep subseafloor sedimentary metagenomes.</title>
        <authorList>
            <person name="Kawai M."/>
            <person name="Futagami T."/>
            <person name="Toyoda A."/>
            <person name="Takaki Y."/>
            <person name="Nishi S."/>
            <person name="Hori S."/>
            <person name="Arai W."/>
            <person name="Tsubouchi T."/>
            <person name="Morono Y."/>
            <person name="Uchiyama I."/>
            <person name="Ito T."/>
            <person name="Fujiyama A."/>
            <person name="Inagaki F."/>
            <person name="Takami H."/>
        </authorList>
    </citation>
    <scope>NUCLEOTIDE SEQUENCE</scope>
    <source>
        <strain evidence="1">Expedition CK06-06</strain>
    </source>
</reference>
<evidence type="ECO:0008006" key="2">
    <source>
        <dbReference type="Google" id="ProtNLM"/>
    </source>
</evidence>
<name>X1HCG6_9ZZZZ</name>
<evidence type="ECO:0000313" key="1">
    <source>
        <dbReference type="EMBL" id="GAH67891.1"/>
    </source>
</evidence>
<feature type="non-terminal residue" evidence="1">
    <location>
        <position position="226"/>
    </location>
</feature>
<accession>X1HCG6</accession>
<proteinExistence type="predicted"/>
<organism evidence="1">
    <name type="scientific">marine sediment metagenome</name>
    <dbReference type="NCBI Taxonomy" id="412755"/>
    <lineage>
        <taxon>unclassified sequences</taxon>
        <taxon>metagenomes</taxon>
        <taxon>ecological metagenomes</taxon>
    </lineage>
</organism>
<comment type="caution">
    <text evidence="1">The sequence shown here is derived from an EMBL/GenBank/DDBJ whole genome shotgun (WGS) entry which is preliminary data.</text>
</comment>
<dbReference type="EMBL" id="BARU01033476">
    <property type="protein sequence ID" value="GAH67891.1"/>
    <property type="molecule type" value="Genomic_DNA"/>
</dbReference>
<gene>
    <name evidence="1" type="ORF">S03H2_52677</name>
</gene>
<dbReference type="AlphaFoldDB" id="X1HCG6"/>
<protein>
    <recommendedName>
        <fullName evidence="2">Dockerin domain-containing protein</fullName>
    </recommendedName>
</protein>
<sequence length="226" mass="25417">MLDNYPDTFAMVQIHVGDPYTYPWGWTRWYYYSPVYVPSTVHDCLLLRIGNQGYSGYLNLYNQRRAVPTDVTIELSGEQVSGRTYQVSAEVCIEPDGEAKTMRIYMVQVLDYWPAYGGYHRNGFKQAATTQDVTLSPGECQVVQREFTFDDDSWAAQDDITIIAWAQKPGSYPSNSDAYQAAIMNWPFTEPECAGDLDGDGKTNQVDLGILLADWHCDDPVNGCAG</sequence>